<organism evidence="4">
    <name type="scientific">Salmo salar</name>
    <name type="common">Atlantic salmon</name>
    <dbReference type="NCBI Taxonomy" id="8030"/>
    <lineage>
        <taxon>Eukaryota</taxon>
        <taxon>Metazoa</taxon>
        <taxon>Chordata</taxon>
        <taxon>Craniata</taxon>
        <taxon>Vertebrata</taxon>
        <taxon>Euteleostomi</taxon>
        <taxon>Actinopterygii</taxon>
        <taxon>Neopterygii</taxon>
        <taxon>Teleostei</taxon>
        <taxon>Protacanthopterygii</taxon>
        <taxon>Salmoniformes</taxon>
        <taxon>Salmonidae</taxon>
        <taxon>Salmoninae</taxon>
        <taxon>Salmo</taxon>
    </lineage>
</organism>
<evidence type="ECO:0000256" key="2">
    <source>
        <dbReference type="SAM" id="SignalP"/>
    </source>
</evidence>
<protein>
    <recommendedName>
        <fullName evidence="1">Sulfotransferase</fullName>
        <ecNumber evidence="1">2.8.2.-</ecNumber>
    </recommendedName>
</protein>
<dbReference type="Pfam" id="PF00685">
    <property type="entry name" value="Sulfotransfer_1"/>
    <property type="match status" value="1"/>
</dbReference>
<keyword evidence="1 4" id="KW-0808">Transferase</keyword>
<feature type="domain" description="Sulfotransferase" evidence="3">
    <location>
        <begin position="26"/>
        <end position="54"/>
    </location>
</feature>
<proteinExistence type="evidence at transcript level"/>
<feature type="signal peptide" evidence="2">
    <location>
        <begin position="1"/>
        <end position="15"/>
    </location>
</feature>
<reference evidence="4" key="3">
    <citation type="submission" date="2010-08" db="EMBL/GenBank/DDBJ databases">
        <authorList>
            <consortium name="cGRASP (B.F. Koop &amp; W.S. Davidson)"/>
        </authorList>
    </citation>
    <scope>NUCLEOTIDE SEQUENCE</scope>
    <source>
        <tissue evidence="4">Spleen</tissue>
    </source>
</reference>
<keyword evidence="2" id="KW-0732">Signal</keyword>
<dbReference type="InterPro" id="IPR000863">
    <property type="entry name" value="Sulfotransferase_dom"/>
</dbReference>
<feature type="chain" id="PRO_5012429311" description="Sulfotransferase" evidence="2">
    <location>
        <begin position="16"/>
        <end position="67"/>
    </location>
</feature>
<dbReference type="GO" id="GO:0008146">
    <property type="term" value="F:sulfotransferase activity"/>
    <property type="evidence" value="ECO:0007669"/>
    <property type="project" value="InterPro"/>
</dbReference>
<evidence type="ECO:0000313" key="4">
    <source>
        <dbReference type="EMBL" id="ACM09149.1"/>
    </source>
</evidence>
<comment type="similarity">
    <text evidence="1">Belongs to the sulfotransferase 1 family.</text>
</comment>
<dbReference type="EMBL" id="BT057277">
    <property type="protein sequence ID" value="ACM09149.1"/>
    <property type="molecule type" value="mRNA"/>
</dbReference>
<gene>
    <name evidence="4" type="primary">ST6B1</name>
</gene>
<name>B9ENQ2_SALSA</name>
<dbReference type="InterPro" id="IPR027417">
    <property type="entry name" value="P-loop_NTPase"/>
</dbReference>
<evidence type="ECO:0000256" key="1">
    <source>
        <dbReference type="RuleBase" id="RU361155"/>
    </source>
</evidence>
<sequence length="67" mass="7358">MLCTCSTLITCFSLAHVCLMGISSPGEVGDWKNHFSPAQSQEMDTAFEKHLAGTKLGAKLKYDLYCK</sequence>
<reference evidence="4" key="1">
    <citation type="submission" date="2009-01" db="EMBL/GenBank/DDBJ databases">
        <authorList>
            <consortium name="cGRASP (B.F. Koop &amp; W.S. Davidson)"/>
            <person name="Leong J."/>
            <person name="von Schalburg K."/>
            <person name="Cooper G."/>
            <person name="Moore R."/>
            <person name="Holt R."/>
            <person name="Davidson W.S."/>
            <person name="Koop B.F."/>
        </authorList>
    </citation>
    <scope>NUCLEOTIDE SEQUENCE</scope>
    <source>
        <tissue evidence="4">Spleen</tissue>
    </source>
</reference>
<evidence type="ECO:0000259" key="3">
    <source>
        <dbReference type="Pfam" id="PF00685"/>
    </source>
</evidence>
<dbReference type="Gene3D" id="3.40.50.300">
    <property type="entry name" value="P-loop containing nucleotide triphosphate hydrolases"/>
    <property type="match status" value="1"/>
</dbReference>
<dbReference type="EC" id="2.8.2.-" evidence="1"/>
<dbReference type="AlphaFoldDB" id="B9ENQ2"/>
<dbReference type="SUPFAM" id="SSF52540">
    <property type="entry name" value="P-loop containing nucleoside triphosphate hydrolases"/>
    <property type="match status" value="1"/>
</dbReference>
<reference evidence="4" key="2">
    <citation type="journal article" date="2010" name="BMC Genomics">
        <title>Salmo salar and Esox lucius full-length cDNA sequences reveal changes in evolutionary pressures on a post-tetraploidization genome.</title>
        <authorList>
            <person name="Leong J.S."/>
            <person name="Jantzen S.G."/>
            <person name="von Schalburg K.R."/>
            <person name="Cooper G.A."/>
            <person name="Messmer A.M."/>
            <person name="Liao N.Y."/>
            <person name="Munro S."/>
            <person name="Moore R."/>
            <person name="Holt R.A."/>
            <person name="Jones S.J."/>
            <person name="Davidson W.S."/>
            <person name="Koop B.F."/>
        </authorList>
    </citation>
    <scope>NUCLEOTIDE SEQUENCE</scope>
    <source>
        <tissue evidence="4">Spleen</tissue>
    </source>
</reference>
<accession>B9ENQ2</accession>